<proteinExistence type="predicted"/>
<dbReference type="Gene3D" id="3.30.160.250">
    <property type="match status" value="1"/>
</dbReference>
<dbReference type="RefSeq" id="WP_052743814.1">
    <property type="nucleotide sequence ID" value="NZ_LN829118.1"/>
</dbReference>
<evidence type="ECO:0000313" key="2">
    <source>
        <dbReference type="EMBL" id="CPR19166.1"/>
    </source>
</evidence>
<dbReference type="Pfam" id="PF15919">
    <property type="entry name" value="HicB_lk_antitox"/>
    <property type="match status" value="1"/>
</dbReference>
<reference evidence="3" key="1">
    <citation type="submission" date="2015-02" db="EMBL/GenBank/DDBJ databases">
        <authorList>
            <person name="Chooi Y.-H."/>
        </authorList>
    </citation>
    <scope>NUCLEOTIDE SEQUENCE [LARGE SCALE GENOMIC DNA]</scope>
    <source>
        <strain evidence="3">strain Y</strain>
    </source>
</reference>
<evidence type="ECO:0000313" key="3">
    <source>
        <dbReference type="Proteomes" id="UP000033187"/>
    </source>
</evidence>
<gene>
    <name evidence="2" type="ORF">YBN1229_v1_2038</name>
</gene>
<organism evidence="2 3">
    <name type="scientific">Candidatus Filomicrobium marinum</name>
    <dbReference type="NCBI Taxonomy" id="1608628"/>
    <lineage>
        <taxon>Bacteria</taxon>
        <taxon>Pseudomonadati</taxon>
        <taxon>Pseudomonadota</taxon>
        <taxon>Alphaproteobacteria</taxon>
        <taxon>Hyphomicrobiales</taxon>
        <taxon>Hyphomicrobiaceae</taxon>
        <taxon>Filomicrobium</taxon>
    </lineage>
</organism>
<evidence type="ECO:0000259" key="1">
    <source>
        <dbReference type="Pfam" id="PF15919"/>
    </source>
</evidence>
<name>A0A0D6JG39_9HYPH</name>
<feature type="domain" description="HicB-like antitoxin of toxin-antitoxin system" evidence="1">
    <location>
        <begin position="7"/>
        <end position="72"/>
    </location>
</feature>
<dbReference type="Proteomes" id="UP000033187">
    <property type="component" value="Chromosome 1"/>
</dbReference>
<sequence>MTYYAGILDGSGDVWGVTIPDVPGMNGGGKTPDAAIADATSAFREVAAMMVADRTPIPKPRILDQLLEDPGVAADLAGGAATVMIPLLLDSGRPVRQHLSRRQHTQGNR</sequence>
<dbReference type="InterPro" id="IPR035069">
    <property type="entry name" value="TTHA1013/TTHA0281-like"/>
</dbReference>
<keyword evidence="3" id="KW-1185">Reference proteome</keyword>
<dbReference type="InterPro" id="IPR031807">
    <property type="entry name" value="HicB-like"/>
</dbReference>
<dbReference type="EMBL" id="LN829119">
    <property type="protein sequence ID" value="CPR19166.1"/>
    <property type="molecule type" value="Genomic_DNA"/>
</dbReference>
<dbReference type="KEGG" id="fiy:BN1229_v1_2038"/>
<dbReference type="SUPFAM" id="SSF143100">
    <property type="entry name" value="TTHA1013/TTHA0281-like"/>
    <property type="match status" value="1"/>
</dbReference>
<accession>A0A0D6JG39</accession>
<dbReference type="KEGG" id="fil:BN1229_v1_2036"/>
<dbReference type="AlphaFoldDB" id="A0A0D6JG39"/>
<protein>
    <recommendedName>
        <fullName evidence="1">HicB-like antitoxin of toxin-antitoxin system domain-containing protein</fullName>
    </recommendedName>
</protein>